<dbReference type="SUPFAM" id="SSF52540">
    <property type="entry name" value="P-loop containing nucleoside triphosphate hydrolases"/>
    <property type="match status" value="1"/>
</dbReference>
<dbReference type="InterPro" id="IPR005116">
    <property type="entry name" value="Transp-assoc_OB_typ1"/>
</dbReference>
<evidence type="ECO:0000256" key="4">
    <source>
        <dbReference type="ARBA" id="ARBA00022840"/>
    </source>
</evidence>
<dbReference type="Pfam" id="PF03459">
    <property type="entry name" value="TOBE"/>
    <property type="match status" value="1"/>
</dbReference>
<evidence type="ECO:0000313" key="9">
    <source>
        <dbReference type="Proteomes" id="UP001058860"/>
    </source>
</evidence>
<dbReference type="PANTHER" id="PTHR42781:SF4">
    <property type="entry name" value="SPERMIDINE_PUTRESCINE IMPORT ATP-BINDING PROTEIN POTA"/>
    <property type="match status" value="1"/>
</dbReference>
<keyword evidence="2 5" id="KW-0500">Molybdenum</keyword>
<dbReference type="Pfam" id="PF00005">
    <property type="entry name" value="ABC_tran"/>
    <property type="match status" value="1"/>
</dbReference>
<dbReference type="InterPro" id="IPR017871">
    <property type="entry name" value="ABC_transporter-like_CS"/>
</dbReference>
<dbReference type="SMART" id="SM00382">
    <property type="entry name" value="AAA"/>
    <property type="match status" value="1"/>
</dbReference>
<evidence type="ECO:0000313" key="8">
    <source>
        <dbReference type="EMBL" id="UUY05978.1"/>
    </source>
</evidence>
<evidence type="ECO:0000259" key="7">
    <source>
        <dbReference type="PROSITE" id="PS51866"/>
    </source>
</evidence>
<dbReference type="InterPro" id="IPR004606">
    <property type="entry name" value="Mop_domain"/>
</dbReference>
<dbReference type="InterPro" id="IPR003593">
    <property type="entry name" value="AAA+_ATPase"/>
</dbReference>
<keyword evidence="4 8" id="KW-0067">ATP-binding</keyword>
<proteinExistence type="predicted"/>
<gene>
    <name evidence="8" type="ORF">LRS13_10815</name>
</gene>
<dbReference type="PROSITE" id="PS50893">
    <property type="entry name" value="ABC_TRANSPORTER_2"/>
    <property type="match status" value="1"/>
</dbReference>
<keyword evidence="1" id="KW-0813">Transport</keyword>
<dbReference type="PROSITE" id="PS51866">
    <property type="entry name" value="MOP"/>
    <property type="match status" value="1"/>
</dbReference>
<sequence length="351" mass="35838">MLSAEARTEIVDAALEVGAGETLALAGPSGAGKTTLLRIIAGLTRPADGRVTVGNDVWLDTAAGVFTAPEERRCGYVFQEHALFGHLNAWRNVAYPLRALPRRARRARALELLDRFGLAARADAPVRELSGGERQRVALARALAVEPAALLLDEPLSALDPRTKAGAARELTMLLASLPDIPVVLVTHDFTDAATLADRVAVMDGGRVVQEGTAAQLAAAPASGFVADFTGAVVLTGTARAGAAGMTVVALDGGGEVQAAGAARGPAAVSVHPWDITLEPAGAAFAGSARNRVVGRVATVTDVGGRVRVAIDAAQPVVAEVTAAAVVELGLAPGVQVAASWKATATRITAR</sequence>
<evidence type="ECO:0000256" key="5">
    <source>
        <dbReference type="PROSITE-ProRule" id="PRU01213"/>
    </source>
</evidence>
<dbReference type="SUPFAM" id="SSF50331">
    <property type="entry name" value="MOP-like"/>
    <property type="match status" value="1"/>
</dbReference>
<dbReference type="PROSITE" id="PS00211">
    <property type="entry name" value="ABC_TRANSPORTER_1"/>
    <property type="match status" value="1"/>
</dbReference>
<evidence type="ECO:0000256" key="3">
    <source>
        <dbReference type="ARBA" id="ARBA00022741"/>
    </source>
</evidence>
<dbReference type="Proteomes" id="UP001058860">
    <property type="component" value="Chromosome"/>
</dbReference>
<reference evidence="9" key="1">
    <citation type="submission" date="2021-11" db="EMBL/GenBank/DDBJ databases">
        <title>Cultivation dependent microbiological survey of springs from the worlds oldest radium mine currently devoted to the extraction of radon-saturated water.</title>
        <authorList>
            <person name="Kapinusova G."/>
            <person name="Smrhova T."/>
            <person name="Strejcek M."/>
            <person name="Suman J."/>
            <person name="Jani K."/>
            <person name="Pajer P."/>
            <person name="Uhlik O."/>
        </authorList>
    </citation>
    <scope>NUCLEOTIDE SEQUENCE [LARGE SCALE GENOMIC DNA]</scope>
    <source>
        <strain evidence="9">J379</strain>
    </source>
</reference>
<organism evidence="8 9">
    <name type="scientific">Svornostia abyssi</name>
    <dbReference type="NCBI Taxonomy" id="2898438"/>
    <lineage>
        <taxon>Bacteria</taxon>
        <taxon>Bacillati</taxon>
        <taxon>Actinomycetota</taxon>
        <taxon>Thermoleophilia</taxon>
        <taxon>Solirubrobacterales</taxon>
        <taxon>Baekduiaceae</taxon>
        <taxon>Svornostia</taxon>
    </lineage>
</organism>
<dbReference type="InterPro" id="IPR027417">
    <property type="entry name" value="P-loop_NTPase"/>
</dbReference>
<evidence type="ECO:0000259" key="6">
    <source>
        <dbReference type="PROSITE" id="PS50893"/>
    </source>
</evidence>
<dbReference type="Gene3D" id="3.40.50.300">
    <property type="entry name" value="P-loop containing nucleotide triphosphate hydrolases"/>
    <property type="match status" value="1"/>
</dbReference>
<keyword evidence="9" id="KW-1185">Reference proteome</keyword>
<protein>
    <submittedName>
        <fullName evidence="8">ABC transporter ATP-binding protein</fullName>
    </submittedName>
</protein>
<evidence type="ECO:0000256" key="2">
    <source>
        <dbReference type="ARBA" id="ARBA00022505"/>
    </source>
</evidence>
<dbReference type="RefSeq" id="WP_353866416.1">
    <property type="nucleotide sequence ID" value="NZ_CP088295.1"/>
</dbReference>
<keyword evidence="3" id="KW-0547">Nucleotide-binding</keyword>
<dbReference type="PANTHER" id="PTHR42781">
    <property type="entry name" value="SPERMIDINE/PUTRESCINE IMPORT ATP-BINDING PROTEIN POTA"/>
    <property type="match status" value="1"/>
</dbReference>
<dbReference type="GO" id="GO:0005524">
    <property type="term" value="F:ATP binding"/>
    <property type="evidence" value="ECO:0007669"/>
    <property type="project" value="UniProtKB-KW"/>
</dbReference>
<accession>A0ABY5PMP4</accession>
<evidence type="ECO:0000256" key="1">
    <source>
        <dbReference type="ARBA" id="ARBA00022448"/>
    </source>
</evidence>
<feature type="domain" description="ABC transporter" evidence="6">
    <location>
        <begin position="1"/>
        <end position="230"/>
    </location>
</feature>
<dbReference type="InterPro" id="IPR003439">
    <property type="entry name" value="ABC_transporter-like_ATP-bd"/>
</dbReference>
<dbReference type="Gene3D" id="2.40.50.100">
    <property type="match status" value="1"/>
</dbReference>
<dbReference type="InterPro" id="IPR008995">
    <property type="entry name" value="Mo/tungstate-bd_C_term_dom"/>
</dbReference>
<dbReference type="EMBL" id="CP088295">
    <property type="protein sequence ID" value="UUY05978.1"/>
    <property type="molecule type" value="Genomic_DNA"/>
</dbReference>
<name>A0ABY5PMP4_9ACTN</name>
<feature type="domain" description="Mop" evidence="7">
    <location>
        <begin position="286"/>
        <end position="350"/>
    </location>
</feature>
<dbReference type="InterPro" id="IPR050093">
    <property type="entry name" value="ABC_SmlMolc_Importer"/>
</dbReference>